<organism evidence="2 3">
    <name type="scientific">Durusdinium trenchii</name>
    <dbReference type="NCBI Taxonomy" id="1381693"/>
    <lineage>
        <taxon>Eukaryota</taxon>
        <taxon>Sar</taxon>
        <taxon>Alveolata</taxon>
        <taxon>Dinophyceae</taxon>
        <taxon>Suessiales</taxon>
        <taxon>Symbiodiniaceae</taxon>
        <taxon>Durusdinium</taxon>
    </lineage>
</organism>
<comment type="caution">
    <text evidence="2">The sequence shown here is derived from an EMBL/GenBank/DDBJ whole genome shotgun (WGS) entry which is preliminary data.</text>
</comment>
<gene>
    <name evidence="2" type="ORF">CCMP2556_LOCUS6356</name>
</gene>
<dbReference type="Proteomes" id="UP001642484">
    <property type="component" value="Unassembled WGS sequence"/>
</dbReference>
<name>A0ABP0IF34_9DINO</name>
<reference evidence="2 3" key="1">
    <citation type="submission" date="2024-02" db="EMBL/GenBank/DDBJ databases">
        <authorList>
            <person name="Chen Y."/>
            <person name="Shah S."/>
            <person name="Dougan E. K."/>
            <person name="Thang M."/>
            <person name="Chan C."/>
        </authorList>
    </citation>
    <scope>NUCLEOTIDE SEQUENCE [LARGE SCALE GENOMIC DNA]</scope>
</reference>
<feature type="region of interest" description="Disordered" evidence="1">
    <location>
        <begin position="853"/>
        <end position="878"/>
    </location>
</feature>
<dbReference type="EMBL" id="CAXAMN010002780">
    <property type="protein sequence ID" value="CAK9001215.1"/>
    <property type="molecule type" value="Genomic_DNA"/>
</dbReference>
<keyword evidence="3" id="KW-1185">Reference proteome</keyword>
<evidence type="ECO:0000313" key="3">
    <source>
        <dbReference type="Proteomes" id="UP001642484"/>
    </source>
</evidence>
<evidence type="ECO:0000313" key="2">
    <source>
        <dbReference type="EMBL" id="CAK9001215.1"/>
    </source>
</evidence>
<accession>A0ABP0IF34</accession>
<evidence type="ECO:0000256" key="1">
    <source>
        <dbReference type="SAM" id="MobiDB-lite"/>
    </source>
</evidence>
<protein>
    <submittedName>
        <fullName evidence="2">Uncharacterized protein</fullName>
    </submittedName>
</protein>
<sequence length="931" mass="100759">MSEGVFAPRMLIPLLHAARDLSKEGTLSLDDCLEPACLCLQRPMDIQQLPEHFLQLFDAAVDLTTQQDFRRHAFISEMLGQLFVMLAQATWAARCATAVGGTFLQRHDGLGDVTLLLRFAQKLGTGSAGHLLARDLWAALSAMLWPMLQLDGMATQEEVSSFKECCLQLGHLVPQLFETQLSEAELQGPEVVLDEDPSAGQLLSVLLVPFLTVDANSLSLLVPSHELFMSCSSLLDTTDGAWLPRAAALAAAGAADDTVPVAAARGAMQMEEAALRKLAEGELPTLPLRSVVFLTCAVARAAARAVSVATSAPSDAVEWLALVELGAARLRRAAAKSMAEGGALEEWRLLKCSSIPNGHKELTTALGWLLASADEEGTEPIEADETKEAEDILLGAAILESAQKGDVGVEKGQGVFVAHPGEWCWLRDCLPSPRWMSSRVEVLLGHALQVDEDVACGMLALLATCFSDSKTAAAIANNHAIAGIAMRWQRSESGNSQLARCIGLFMLQQVAAAPSCEAFQQSPLLAMVLETLQSNSFALLLPEVAAVASYRAWDVPKLRGVATGPRLGKELRDRLERSLREDRTEPTDAVGPVGVDPTDAASAWALVSTNLLLTGQPLLALPPPRGYQDWVFSLSPPACASPKTAFRLLALAASCLRGDKNVLPKALLCLEAVEQLPLFLRSCGDLLFRDWNLEGAWAATATSDAAALVILGLLAMERPSWPALLRSEALHSGEVAKSLHAAVERLLLGGESAEELSPCRCLSEPCLLLLIFLLRAEPGWLRDCDLFKIQPLLVRLARSTSRTPGSQRLLLLRLAEELLFLEWCSECHRVVLRQLLAERHVWDRATQELRELRERTHTEVPSDASQGDDVVMSEGSDEDMDLMSLQRRAAERRRAEGSRLPIFASNLECLGALHRAASQRLCACLAVPGQN</sequence>
<proteinExistence type="predicted"/>